<name>A0A392PMY2_9FABA</name>
<comment type="caution">
    <text evidence="2">The sequence shown here is derived from an EMBL/GenBank/DDBJ whole genome shotgun (WGS) entry which is preliminary data.</text>
</comment>
<evidence type="ECO:0000256" key="1">
    <source>
        <dbReference type="SAM" id="MobiDB-lite"/>
    </source>
</evidence>
<accession>A0A392PMY2</accession>
<dbReference type="AlphaFoldDB" id="A0A392PMY2"/>
<feature type="compositionally biased region" description="Acidic residues" evidence="1">
    <location>
        <begin position="32"/>
        <end position="43"/>
    </location>
</feature>
<keyword evidence="3" id="KW-1185">Reference proteome</keyword>
<reference evidence="2 3" key="1">
    <citation type="journal article" date="2018" name="Front. Plant Sci.">
        <title>Red Clover (Trifolium pratense) and Zigzag Clover (T. medium) - A Picture of Genomic Similarities and Differences.</title>
        <authorList>
            <person name="Dluhosova J."/>
            <person name="Istvanek J."/>
            <person name="Nedelnik J."/>
            <person name="Repkova J."/>
        </authorList>
    </citation>
    <scope>NUCLEOTIDE SEQUENCE [LARGE SCALE GENOMIC DNA]</scope>
    <source>
        <strain evidence="3">cv. 10/8</strain>
        <tissue evidence="2">Leaf</tissue>
    </source>
</reference>
<proteinExistence type="predicted"/>
<organism evidence="2 3">
    <name type="scientific">Trifolium medium</name>
    <dbReference type="NCBI Taxonomy" id="97028"/>
    <lineage>
        <taxon>Eukaryota</taxon>
        <taxon>Viridiplantae</taxon>
        <taxon>Streptophyta</taxon>
        <taxon>Embryophyta</taxon>
        <taxon>Tracheophyta</taxon>
        <taxon>Spermatophyta</taxon>
        <taxon>Magnoliopsida</taxon>
        <taxon>eudicotyledons</taxon>
        <taxon>Gunneridae</taxon>
        <taxon>Pentapetalae</taxon>
        <taxon>rosids</taxon>
        <taxon>fabids</taxon>
        <taxon>Fabales</taxon>
        <taxon>Fabaceae</taxon>
        <taxon>Papilionoideae</taxon>
        <taxon>50 kb inversion clade</taxon>
        <taxon>NPAAA clade</taxon>
        <taxon>Hologalegina</taxon>
        <taxon>IRL clade</taxon>
        <taxon>Trifolieae</taxon>
        <taxon>Trifolium</taxon>
    </lineage>
</organism>
<protein>
    <submittedName>
        <fullName evidence="2">Uncharacterized protein</fullName>
    </submittedName>
</protein>
<dbReference type="EMBL" id="LXQA010083428">
    <property type="protein sequence ID" value="MCI12255.1"/>
    <property type="molecule type" value="Genomic_DNA"/>
</dbReference>
<sequence>MEQGVYQHHIVDRSRFLLAHEGEPACDSGGGDPDDADDYGGAG</sequence>
<evidence type="ECO:0000313" key="2">
    <source>
        <dbReference type="EMBL" id="MCI12255.1"/>
    </source>
</evidence>
<feature type="region of interest" description="Disordered" evidence="1">
    <location>
        <begin position="22"/>
        <end position="43"/>
    </location>
</feature>
<dbReference type="Proteomes" id="UP000265520">
    <property type="component" value="Unassembled WGS sequence"/>
</dbReference>
<evidence type="ECO:0000313" key="3">
    <source>
        <dbReference type="Proteomes" id="UP000265520"/>
    </source>
</evidence>